<dbReference type="EC" id="2.7.13.3" evidence="2"/>
<dbReference type="STRING" id="573413.Spirs_3343"/>
<reference evidence="14 15" key="1">
    <citation type="journal article" date="2010" name="Stand. Genomic Sci.">
        <title>Complete genome sequence of Spirochaeta smaragdinae type strain (SEBR 4228).</title>
        <authorList>
            <person name="Mavromatis K."/>
            <person name="Yasawong M."/>
            <person name="Chertkov O."/>
            <person name="Lapidus A."/>
            <person name="Lucas S."/>
            <person name="Nolan M."/>
            <person name="Del Rio T.G."/>
            <person name="Tice H."/>
            <person name="Cheng J.F."/>
            <person name="Pitluck S."/>
            <person name="Liolios K."/>
            <person name="Ivanova N."/>
            <person name="Tapia R."/>
            <person name="Han C."/>
            <person name="Bruce D."/>
            <person name="Goodwin L."/>
            <person name="Pati A."/>
            <person name="Chen A."/>
            <person name="Palaniappan K."/>
            <person name="Land M."/>
            <person name="Hauser L."/>
            <person name="Chang Y.J."/>
            <person name="Jeffries C.D."/>
            <person name="Detter J.C."/>
            <person name="Rohde M."/>
            <person name="Brambilla E."/>
            <person name="Spring S."/>
            <person name="Goker M."/>
            <person name="Sikorski J."/>
            <person name="Woyke T."/>
            <person name="Bristow J."/>
            <person name="Eisen J.A."/>
            <person name="Markowitz V."/>
            <person name="Hugenholtz P."/>
            <person name="Klenk H.P."/>
            <person name="Kyrpides N.C."/>
        </authorList>
    </citation>
    <scope>NUCLEOTIDE SEQUENCE [LARGE SCALE GENOMIC DNA]</scope>
    <source>
        <strain evidence="15">DSM 11293 / JCM 15392 / SEBR 4228</strain>
    </source>
</reference>
<feature type="transmembrane region" description="Helical" evidence="10">
    <location>
        <begin position="175"/>
        <end position="194"/>
    </location>
</feature>
<dbReference type="InterPro" id="IPR011006">
    <property type="entry name" value="CheY-like_superfamily"/>
</dbReference>
<evidence type="ECO:0000259" key="12">
    <source>
        <dbReference type="PROSITE" id="PS50110"/>
    </source>
</evidence>
<dbReference type="NCBIfam" id="TIGR00229">
    <property type="entry name" value="sensory_box"/>
    <property type="match status" value="1"/>
</dbReference>
<dbReference type="GO" id="GO:0000160">
    <property type="term" value="P:phosphorelay signal transduction system"/>
    <property type="evidence" value="ECO:0007669"/>
    <property type="project" value="UniProtKB-KW"/>
</dbReference>
<comment type="catalytic activity">
    <reaction evidence="1">
        <text>ATP + protein L-histidine = ADP + protein N-phospho-L-histidine.</text>
        <dbReference type="EC" id="2.7.13.3"/>
    </reaction>
</comment>
<dbReference type="Pfam" id="PF02518">
    <property type="entry name" value="HATPase_c"/>
    <property type="match status" value="1"/>
</dbReference>
<evidence type="ECO:0000313" key="14">
    <source>
        <dbReference type="EMBL" id="ADK82438.1"/>
    </source>
</evidence>
<dbReference type="SMART" id="SM00091">
    <property type="entry name" value="PAS"/>
    <property type="match status" value="2"/>
</dbReference>
<dbReference type="SUPFAM" id="SSF55785">
    <property type="entry name" value="PYP-like sensor domain (PAS domain)"/>
    <property type="match status" value="2"/>
</dbReference>
<evidence type="ECO:0000256" key="7">
    <source>
        <dbReference type="ARBA" id="ARBA00022840"/>
    </source>
</evidence>
<dbReference type="KEGG" id="ssm:Spirs_3343"/>
<keyword evidence="3 9" id="KW-0597">Phosphoprotein</keyword>
<dbReference type="eggNOG" id="COG0784">
    <property type="taxonomic scope" value="Bacteria"/>
</dbReference>
<dbReference type="InterPro" id="IPR036890">
    <property type="entry name" value="HATPase_C_sf"/>
</dbReference>
<evidence type="ECO:0000259" key="11">
    <source>
        <dbReference type="PROSITE" id="PS50109"/>
    </source>
</evidence>
<keyword evidence="10" id="KW-1133">Transmembrane helix</keyword>
<dbReference type="PANTHER" id="PTHR43065">
    <property type="entry name" value="SENSOR HISTIDINE KINASE"/>
    <property type="match status" value="1"/>
</dbReference>
<dbReference type="Gene3D" id="1.10.287.130">
    <property type="match status" value="1"/>
</dbReference>
<dbReference type="GO" id="GO:0006355">
    <property type="term" value="P:regulation of DNA-templated transcription"/>
    <property type="evidence" value="ECO:0007669"/>
    <property type="project" value="InterPro"/>
</dbReference>
<evidence type="ECO:0000256" key="4">
    <source>
        <dbReference type="ARBA" id="ARBA00022679"/>
    </source>
</evidence>
<dbReference type="PROSITE" id="PS50112">
    <property type="entry name" value="PAS"/>
    <property type="match status" value="1"/>
</dbReference>
<feature type="transmembrane region" description="Helical" evidence="10">
    <location>
        <begin position="6"/>
        <end position="23"/>
    </location>
</feature>
<dbReference type="OrthoDB" id="344048at2"/>
<feature type="domain" description="PAS" evidence="13">
    <location>
        <begin position="345"/>
        <end position="421"/>
    </location>
</feature>
<evidence type="ECO:0000256" key="8">
    <source>
        <dbReference type="ARBA" id="ARBA00023012"/>
    </source>
</evidence>
<dbReference type="AlphaFoldDB" id="E1RAS0"/>
<dbReference type="InterPro" id="IPR005467">
    <property type="entry name" value="His_kinase_dom"/>
</dbReference>
<keyword evidence="6 14" id="KW-0418">Kinase</keyword>
<dbReference type="InterPro" id="IPR004358">
    <property type="entry name" value="Sig_transdc_His_kin-like_C"/>
</dbReference>
<dbReference type="Pfam" id="PF00072">
    <property type="entry name" value="Response_reg"/>
    <property type="match status" value="1"/>
</dbReference>
<gene>
    <name evidence="14" type="ordered locus">Spirs_3343</name>
</gene>
<keyword evidence="7" id="KW-0067">ATP-binding</keyword>
<feature type="transmembrane region" description="Helical" evidence="10">
    <location>
        <begin position="30"/>
        <end position="51"/>
    </location>
</feature>
<dbReference type="Pfam" id="PF00989">
    <property type="entry name" value="PAS"/>
    <property type="match status" value="1"/>
</dbReference>
<dbReference type="PANTHER" id="PTHR43065:SF46">
    <property type="entry name" value="C4-DICARBOXYLATE TRANSPORT SENSOR PROTEIN DCTB"/>
    <property type="match status" value="1"/>
</dbReference>
<name>E1RAS0_SEDSS</name>
<evidence type="ECO:0000259" key="13">
    <source>
        <dbReference type="PROSITE" id="PS50112"/>
    </source>
</evidence>
<keyword evidence="8" id="KW-0902">Two-component regulatory system</keyword>
<evidence type="ECO:0000313" key="15">
    <source>
        <dbReference type="Proteomes" id="UP000002318"/>
    </source>
</evidence>
<dbReference type="PRINTS" id="PR00344">
    <property type="entry name" value="BCTRLSENSOR"/>
</dbReference>
<dbReference type="PROSITE" id="PS50110">
    <property type="entry name" value="RESPONSE_REGULATORY"/>
    <property type="match status" value="1"/>
</dbReference>
<feature type="domain" description="Response regulatory" evidence="12">
    <location>
        <begin position="746"/>
        <end position="854"/>
    </location>
</feature>
<dbReference type="CDD" id="cd00130">
    <property type="entry name" value="PAS"/>
    <property type="match status" value="2"/>
</dbReference>
<keyword evidence="10" id="KW-0812">Transmembrane</keyword>
<dbReference type="Gene3D" id="3.30.450.20">
    <property type="entry name" value="PAS domain"/>
    <property type="match status" value="2"/>
</dbReference>
<evidence type="ECO:0000256" key="6">
    <source>
        <dbReference type="ARBA" id="ARBA00022777"/>
    </source>
</evidence>
<dbReference type="SUPFAM" id="SSF52172">
    <property type="entry name" value="CheY-like"/>
    <property type="match status" value="1"/>
</dbReference>
<dbReference type="EMBL" id="CP002116">
    <property type="protein sequence ID" value="ADK82438.1"/>
    <property type="molecule type" value="Genomic_DNA"/>
</dbReference>
<dbReference type="RefSeq" id="WP_013255897.1">
    <property type="nucleotide sequence ID" value="NC_014364.1"/>
</dbReference>
<keyword evidence="15" id="KW-1185">Reference proteome</keyword>
<evidence type="ECO:0000256" key="10">
    <source>
        <dbReference type="SAM" id="Phobius"/>
    </source>
</evidence>
<keyword evidence="5" id="KW-0547">Nucleotide-binding</keyword>
<dbReference type="InterPro" id="IPR003594">
    <property type="entry name" value="HATPase_dom"/>
</dbReference>
<feature type="transmembrane region" description="Helical" evidence="10">
    <location>
        <begin position="71"/>
        <end position="88"/>
    </location>
</feature>
<dbReference type="InterPro" id="IPR001789">
    <property type="entry name" value="Sig_transdc_resp-reg_receiver"/>
</dbReference>
<keyword evidence="10" id="KW-0472">Membrane</keyword>
<keyword evidence="4" id="KW-0808">Transferase</keyword>
<dbReference type="Gene3D" id="3.40.50.2300">
    <property type="match status" value="1"/>
</dbReference>
<dbReference type="GO" id="GO:0005524">
    <property type="term" value="F:ATP binding"/>
    <property type="evidence" value="ECO:0007669"/>
    <property type="project" value="UniProtKB-KW"/>
</dbReference>
<evidence type="ECO:0000256" key="1">
    <source>
        <dbReference type="ARBA" id="ARBA00000085"/>
    </source>
</evidence>
<dbReference type="eggNOG" id="COG4191">
    <property type="taxonomic scope" value="Bacteria"/>
</dbReference>
<dbReference type="GO" id="GO:0004673">
    <property type="term" value="F:protein histidine kinase activity"/>
    <property type="evidence" value="ECO:0007669"/>
    <property type="project" value="UniProtKB-EC"/>
</dbReference>
<dbReference type="InterPro" id="IPR000014">
    <property type="entry name" value="PAS"/>
</dbReference>
<sequence>MKPLSYGAFALVFFYAYLAYLILRHNPSSLLNRLVALLLADFALWALYTTFSTAVEDYTFAVRLYKVFSPLWHISPGIALHIALHVHGFDRKIPGPLRYLLLYIPGCVTAWGYYRFVFVGLEMNRWYLMGIIDTSSAWFYLYNAYLLLYVGASITLLFLRGYRSGIHRIKIQSRYLGWSMTISLLLGLCSNALLPSLGIEFPFMAIYWNTIWAVGLSVAVTRYGFSRITASLAVSQLLAQVRDFLLILDIEGNIFTASDFLCHRLRLSEAELKGRSVAVVIEDASFFSRVRKRFSAGAGLFQEEIVIRSVPVLMNISQMYSREGELLGYLCVGHDVRHLRKLRETLRKFEGFIQNALDGIVLTDEQGLISHWNRGMELITGRLRREMVGTPLWEDAGRMAAGEKDRQRGFEEAVRSVLREGTAPWLGVLHDVTILRSDGGVRLVQVKPFLVSTNSGHILSFIIRDVTEYQQMQDERVRLIQQLADAQRLKAIGTLTGGLAHNFNNILGGLYGSLSLLRSVVENWPVDRAEALDRINDMETLSRRGAEVVRQLLSISGGRRREHQRIDLVPVVEAVLLMCRNSFDTSVTIRKELPDHAEILGEPSELEQLLLNLAINGLHAMTIMRQERSQWGGKLLIALRKTGQGCLLVVEDQGVGMDDETIKQMFDPFFTTKEEGFGTGFGLSMVQRIVRDLGAKIDVTSTVGVGTRFAILFPQIEEAQLLPIDTSEASSSDEPIVPPHAYPGKMILLVDDEAPVRITTGKILERAGYRILTAENGKEAIALHQRMGHHIALTILDLTMPGISGLETMKQLKEINPEVMILLTSGGHTAILSHPIIAKPYTPEELLSRVADMIRIGTIEGEKR</sequence>
<protein>
    <recommendedName>
        <fullName evidence="2">histidine kinase</fullName>
        <ecNumber evidence="2">2.7.13.3</ecNumber>
    </recommendedName>
</protein>
<dbReference type="InterPro" id="IPR035965">
    <property type="entry name" value="PAS-like_dom_sf"/>
</dbReference>
<dbReference type="Gene3D" id="3.30.565.10">
    <property type="entry name" value="Histidine kinase-like ATPase, C-terminal domain"/>
    <property type="match status" value="1"/>
</dbReference>
<dbReference type="InterPro" id="IPR013767">
    <property type="entry name" value="PAS_fold"/>
</dbReference>
<dbReference type="HOGENOM" id="CLU_331467_0_0_12"/>
<dbReference type="Pfam" id="PF13426">
    <property type="entry name" value="PAS_9"/>
    <property type="match status" value="1"/>
</dbReference>
<feature type="modified residue" description="4-aspartylphosphate" evidence="9">
    <location>
        <position position="797"/>
    </location>
</feature>
<dbReference type="Proteomes" id="UP000002318">
    <property type="component" value="Chromosome"/>
</dbReference>
<dbReference type="SUPFAM" id="SSF55874">
    <property type="entry name" value="ATPase domain of HSP90 chaperone/DNA topoisomerase II/histidine kinase"/>
    <property type="match status" value="1"/>
</dbReference>
<proteinExistence type="predicted"/>
<evidence type="ECO:0000256" key="5">
    <source>
        <dbReference type="ARBA" id="ARBA00022741"/>
    </source>
</evidence>
<feature type="domain" description="Histidine kinase" evidence="11">
    <location>
        <begin position="498"/>
        <end position="717"/>
    </location>
</feature>
<evidence type="ECO:0000256" key="3">
    <source>
        <dbReference type="ARBA" id="ARBA00022553"/>
    </source>
</evidence>
<dbReference type="SMART" id="SM00448">
    <property type="entry name" value="REC"/>
    <property type="match status" value="1"/>
</dbReference>
<organism evidence="14 15">
    <name type="scientific">Sediminispirochaeta smaragdinae (strain DSM 11293 / JCM 15392 / SEBR 4228)</name>
    <name type="common">Spirochaeta smaragdinae</name>
    <dbReference type="NCBI Taxonomy" id="573413"/>
    <lineage>
        <taxon>Bacteria</taxon>
        <taxon>Pseudomonadati</taxon>
        <taxon>Spirochaetota</taxon>
        <taxon>Spirochaetia</taxon>
        <taxon>Spirochaetales</taxon>
        <taxon>Spirochaetaceae</taxon>
        <taxon>Sediminispirochaeta</taxon>
    </lineage>
</organism>
<feature type="transmembrane region" description="Helical" evidence="10">
    <location>
        <begin position="137"/>
        <end position="159"/>
    </location>
</feature>
<dbReference type="PROSITE" id="PS50109">
    <property type="entry name" value="HIS_KIN"/>
    <property type="match status" value="1"/>
</dbReference>
<accession>E1RAS0</accession>
<evidence type="ECO:0000256" key="2">
    <source>
        <dbReference type="ARBA" id="ARBA00012438"/>
    </source>
</evidence>
<dbReference type="SMART" id="SM00387">
    <property type="entry name" value="HATPase_c"/>
    <property type="match status" value="1"/>
</dbReference>
<evidence type="ECO:0000256" key="9">
    <source>
        <dbReference type="PROSITE-ProRule" id="PRU00169"/>
    </source>
</evidence>
<feature type="transmembrane region" description="Helical" evidence="10">
    <location>
        <begin position="100"/>
        <end position="117"/>
    </location>
</feature>